<evidence type="ECO:0000256" key="2">
    <source>
        <dbReference type="ARBA" id="ARBA00005695"/>
    </source>
</evidence>
<comment type="subcellular location">
    <subcellularLocation>
        <location evidence="1">Cell envelope</location>
    </subcellularLocation>
</comment>
<evidence type="ECO:0000259" key="5">
    <source>
        <dbReference type="Pfam" id="PF00496"/>
    </source>
</evidence>
<feature type="domain" description="Solute-binding protein family 5" evidence="5">
    <location>
        <begin position="90"/>
        <end position="455"/>
    </location>
</feature>
<organism evidence="6 7">
    <name type="scientific">Lipingzhangella rawalii</name>
    <dbReference type="NCBI Taxonomy" id="2055835"/>
    <lineage>
        <taxon>Bacteria</taxon>
        <taxon>Bacillati</taxon>
        <taxon>Actinomycetota</taxon>
        <taxon>Actinomycetes</taxon>
        <taxon>Streptosporangiales</taxon>
        <taxon>Nocardiopsidaceae</taxon>
        <taxon>Lipingzhangella</taxon>
    </lineage>
</organism>
<reference evidence="7" key="1">
    <citation type="submission" date="2023-07" db="EMBL/GenBank/DDBJ databases">
        <title>Novel species in the genus Lipingzhangella isolated from Sambhar Salt Lake.</title>
        <authorList>
            <person name="Jiya N."/>
            <person name="Kajale S."/>
            <person name="Sharma A."/>
        </authorList>
    </citation>
    <scope>NUCLEOTIDE SEQUENCE [LARGE SCALE GENOMIC DNA]</scope>
    <source>
        <strain evidence="7">LS1_29</strain>
    </source>
</reference>
<evidence type="ECO:0000256" key="1">
    <source>
        <dbReference type="ARBA" id="ARBA00004196"/>
    </source>
</evidence>
<dbReference type="InterPro" id="IPR039424">
    <property type="entry name" value="SBP_5"/>
</dbReference>
<dbReference type="Gene3D" id="3.10.105.10">
    <property type="entry name" value="Dipeptide-binding Protein, Domain 3"/>
    <property type="match status" value="1"/>
</dbReference>
<dbReference type="PIRSF" id="PIRSF002741">
    <property type="entry name" value="MppA"/>
    <property type="match status" value="1"/>
</dbReference>
<dbReference type="SUPFAM" id="SSF53850">
    <property type="entry name" value="Periplasmic binding protein-like II"/>
    <property type="match status" value="1"/>
</dbReference>
<dbReference type="CDD" id="cd08512">
    <property type="entry name" value="PBP2_NikA_DppA_OppA_like_7"/>
    <property type="match status" value="1"/>
</dbReference>
<dbReference type="InterPro" id="IPR000914">
    <property type="entry name" value="SBP_5_dom"/>
</dbReference>
<gene>
    <name evidence="6" type="ORF">RIF23_13755</name>
</gene>
<dbReference type="Proteomes" id="UP001250214">
    <property type="component" value="Unassembled WGS sequence"/>
</dbReference>
<evidence type="ECO:0000256" key="4">
    <source>
        <dbReference type="ARBA" id="ARBA00022729"/>
    </source>
</evidence>
<dbReference type="Pfam" id="PF00496">
    <property type="entry name" value="SBP_bac_5"/>
    <property type="match status" value="1"/>
</dbReference>
<keyword evidence="4" id="KW-0732">Signal</keyword>
<keyword evidence="7" id="KW-1185">Reference proteome</keyword>
<evidence type="ECO:0000313" key="6">
    <source>
        <dbReference type="EMBL" id="MDS1271363.1"/>
    </source>
</evidence>
<name>A0ABU2H7S8_9ACTN</name>
<comment type="similarity">
    <text evidence="2">Belongs to the bacterial solute-binding protein 5 family.</text>
</comment>
<evidence type="ECO:0000313" key="7">
    <source>
        <dbReference type="Proteomes" id="UP001250214"/>
    </source>
</evidence>
<dbReference type="EMBL" id="JAVLVT010000005">
    <property type="protein sequence ID" value="MDS1271363.1"/>
    <property type="molecule type" value="Genomic_DNA"/>
</dbReference>
<dbReference type="InterPro" id="IPR030678">
    <property type="entry name" value="Peptide/Ni-bd"/>
</dbReference>
<proteinExistence type="inferred from homology"/>
<dbReference type="Gene3D" id="3.40.190.10">
    <property type="entry name" value="Periplasmic binding protein-like II"/>
    <property type="match status" value="1"/>
</dbReference>
<dbReference type="RefSeq" id="WP_310912888.1">
    <property type="nucleotide sequence ID" value="NZ_JAVLVT010000005.1"/>
</dbReference>
<dbReference type="PANTHER" id="PTHR30290">
    <property type="entry name" value="PERIPLASMIC BINDING COMPONENT OF ABC TRANSPORTER"/>
    <property type="match status" value="1"/>
</dbReference>
<dbReference type="PANTHER" id="PTHR30290:SF10">
    <property type="entry name" value="PERIPLASMIC OLIGOPEPTIDE-BINDING PROTEIN-RELATED"/>
    <property type="match status" value="1"/>
</dbReference>
<evidence type="ECO:0000256" key="3">
    <source>
        <dbReference type="ARBA" id="ARBA00022448"/>
    </source>
</evidence>
<accession>A0ABU2H7S8</accession>
<protein>
    <submittedName>
        <fullName evidence="6">ABC transporter substrate-binding protein</fullName>
    </submittedName>
</protein>
<keyword evidence="3" id="KW-0813">Transport</keyword>
<comment type="caution">
    <text evidence="6">The sequence shown here is derived from an EMBL/GenBank/DDBJ whole genome shotgun (WGS) entry which is preliminary data.</text>
</comment>
<sequence length="543" mass="60565">MTAISSATTVWARRARHHAPVATVGALSLLVAGCSIDGDPTGGGTAPFVYLSSTDVITEWDPAQAYSNEALALPNLYETLTRYNPDTEEAEPLLAEDWEVSEDGETWTFDLAEDVTFHSGEPMTAESVQAAIERTMELDLGAAYLWDPVSSIEATDEHTVVFDLDYPAALDLIAAANYAAFIYEIPEGAPEGPDAEDSPFEAESHGTGPYTVAEWNPGSERELQLTAFEDYWRGWEDDQIEEIEYQVVSQPETVAQMMEGGEADFAQNLPVQLIDQLRETEDVDVIETPSWQNLFGLINTEVEPLDDPQVREAIAHGVNYDEIIEATQGAFEPSDGVIPEGLLGHNTDLDIPNYDPDRAEELLADAGYGEENGEILTLELTYTEGEEDLGTIAELMQDHLSSLNIELQIEALPWESGHWPRAQEEDPEDRQDITLMYWWPDDPQALSWFYNMFMSEDDIVFNLAYYSNPELDELIEEVGPLAATDEEAAEDTYDQMQQILIEDNPALFLGTTVYQRALRSEYEGYVDNPLYPNAVFAYELTRG</sequence>